<dbReference type="InterPro" id="IPR050173">
    <property type="entry name" value="ABC_transporter_C-like"/>
</dbReference>
<dbReference type="InParanoid" id="A0A7N2LAH1"/>
<dbReference type="EnsemblPlants" id="QL03p055170:mrna">
    <property type="protein sequence ID" value="QL03p055170:mrna"/>
    <property type="gene ID" value="QL03p055170"/>
</dbReference>
<sequence length="284" mass="32214">MLKKLETSAGKSMEFGWLLPGPHHLQSKINPLSSNMDPLQQHLDKEIWKDLNKHNLTMIVNQDQRLLGAPAGTVPTLATFRVLQETIYNLPKFISMVAQAKACIDLYGRKAYVPQSAWIQTGMIKENVLFGKEMDKPYYEDILEACALNQDIKIWLGRDLNVVGERGDELEWRTKAEDPLTRVAYTDASVYFVDDLSVLLMCRPEHRMLFAKVFPATIVPRAYAIYATHQVEFLDTVDLVLYEDLIADPDGELVRLDIMHSGGLVVFAEGLIHEMGSLYARFAD</sequence>
<dbReference type="GO" id="GO:0042626">
    <property type="term" value="F:ATPase-coupled transmembrane transporter activity"/>
    <property type="evidence" value="ECO:0007669"/>
    <property type="project" value="TreeGrafter"/>
</dbReference>
<dbReference type="Gramene" id="QL03p055170:mrna">
    <property type="protein sequence ID" value="QL03p055170:mrna"/>
    <property type="gene ID" value="QL03p055170"/>
</dbReference>
<keyword evidence="2" id="KW-0067">ATP-binding</keyword>
<dbReference type="PANTHER" id="PTHR24223">
    <property type="entry name" value="ATP-BINDING CASSETTE SUB-FAMILY C"/>
    <property type="match status" value="1"/>
</dbReference>
<accession>A0A7N2LAH1</accession>
<dbReference type="AlphaFoldDB" id="A0A7N2LAH1"/>
<organism evidence="3 4">
    <name type="scientific">Quercus lobata</name>
    <name type="common">Valley oak</name>
    <dbReference type="NCBI Taxonomy" id="97700"/>
    <lineage>
        <taxon>Eukaryota</taxon>
        <taxon>Viridiplantae</taxon>
        <taxon>Streptophyta</taxon>
        <taxon>Embryophyta</taxon>
        <taxon>Tracheophyta</taxon>
        <taxon>Spermatophyta</taxon>
        <taxon>Magnoliopsida</taxon>
        <taxon>eudicotyledons</taxon>
        <taxon>Gunneridae</taxon>
        <taxon>Pentapetalae</taxon>
        <taxon>rosids</taxon>
        <taxon>fabids</taxon>
        <taxon>Fagales</taxon>
        <taxon>Fagaceae</taxon>
        <taxon>Quercus</taxon>
    </lineage>
</organism>
<name>A0A7N2LAH1_QUELO</name>
<evidence type="ECO:0000256" key="1">
    <source>
        <dbReference type="ARBA" id="ARBA00022741"/>
    </source>
</evidence>
<dbReference type="Gene3D" id="3.40.50.300">
    <property type="entry name" value="P-loop containing nucleotide triphosphate hydrolases"/>
    <property type="match status" value="1"/>
</dbReference>
<keyword evidence="4" id="KW-1185">Reference proteome</keyword>
<proteinExistence type="predicted"/>
<dbReference type="GO" id="GO:0016020">
    <property type="term" value="C:membrane"/>
    <property type="evidence" value="ECO:0007669"/>
    <property type="project" value="TreeGrafter"/>
</dbReference>
<dbReference type="GO" id="GO:0005524">
    <property type="term" value="F:ATP binding"/>
    <property type="evidence" value="ECO:0007669"/>
    <property type="project" value="UniProtKB-KW"/>
</dbReference>
<evidence type="ECO:0000313" key="3">
    <source>
        <dbReference type="EnsemblPlants" id="QL03p055170:mrna"/>
    </source>
</evidence>
<keyword evidence="1" id="KW-0547">Nucleotide-binding</keyword>
<reference evidence="3 4" key="1">
    <citation type="journal article" date="2016" name="G3 (Bethesda)">
        <title>First Draft Assembly and Annotation of the Genome of a California Endemic Oak Quercus lobata Nee (Fagaceae).</title>
        <authorList>
            <person name="Sork V.L."/>
            <person name="Fitz-Gibbon S.T."/>
            <person name="Puiu D."/>
            <person name="Crepeau M."/>
            <person name="Gugger P.F."/>
            <person name="Sherman R."/>
            <person name="Stevens K."/>
            <person name="Langley C.H."/>
            <person name="Pellegrini M."/>
            <person name="Salzberg S.L."/>
        </authorList>
    </citation>
    <scope>NUCLEOTIDE SEQUENCE [LARGE SCALE GENOMIC DNA]</scope>
    <source>
        <strain evidence="3 4">cv. SW786</strain>
    </source>
</reference>
<protein>
    <submittedName>
        <fullName evidence="3">Uncharacterized protein</fullName>
    </submittedName>
</protein>
<dbReference type="Proteomes" id="UP000594261">
    <property type="component" value="Chromosome 3"/>
</dbReference>
<reference evidence="3" key="2">
    <citation type="submission" date="2021-01" db="UniProtKB">
        <authorList>
            <consortium name="EnsemblPlants"/>
        </authorList>
    </citation>
    <scope>IDENTIFICATION</scope>
</reference>
<dbReference type="InterPro" id="IPR027417">
    <property type="entry name" value="P-loop_NTPase"/>
</dbReference>
<evidence type="ECO:0000313" key="4">
    <source>
        <dbReference type="Proteomes" id="UP000594261"/>
    </source>
</evidence>
<dbReference type="PANTHER" id="PTHR24223:SF222">
    <property type="entry name" value="OS01G0902100 PROTEIN"/>
    <property type="match status" value="1"/>
</dbReference>
<evidence type="ECO:0000256" key="2">
    <source>
        <dbReference type="ARBA" id="ARBA00022840"/>
    </source>
</evidence>
<dbReference type="EMBL" id="LRBV02000003">
    <property type="status" value="NOT_ANNOTATED_CDS"/>
    <property type="molecule type" value="Genomic_DNA"/>
</dbReference>
<dbReference type="SUPFAM" id="SSF52540">
    <property type="entry name" value="P-loop containing nucleoside triphosphate hydrolases"/>
    <property type="match status" value="1"/>
</dbReference>